<reference evidence="2" key="1">
    <citation type="submission" date="2020-09" db="EMBL/GenBank/DDBJ databases">
        <title>Secondary metabolite and genome analysis of marine Streptomyces chumphonensis KK1-2T.</title>
        <authorList>
            <person name="Phongsopitanun W."/>
            <person name="Kanchanasin P."/>
            <person name="Pittayakhajonwut P."/>
            <person name="Suwanborirux K."/>
            <person name="Tanasupawat S."/>
        </authorList>
    </citation>
    <scope>NUCLEOTIDE SEQUENCE</scope>
    <source>
        <strain evidence="2">KK1-2</strain>
    </source>
</reference>
<dbReference type="Gene3D" id="3.40.50.1240">
    <property type="entry name" value="Phosphoglycerate mutase-like"/>
    <property type="match status" value="1"/>
</dbReference>
<organism evidence="2 3">
    <name type="scientific">Streptomyces chumphonensis</name>
    <dbReference type="NCBI Taxonomy" id="1214925"/>
    <lineage>
        <taxon>Bacteria</taxon>
        <taxon>Bacillati</taxon>
        <taxon>Actinomycetota</taxon>
        <taxon>Actinomycetes</taxon>
        <taxon>Kitasatosporales</taxon>
        <taxon>Streptomycetaceae</taxon>
        <taxon>Streptomyces</taxon>
    </lineage>
</organism>
<dbReference type="EMBL" id="JACXYU010000011">
    <property type="protein sequence ID" value="MBD3933652.1"/>
    <property type="molecule type" value="Genomic_DNA"/>
</dbReference>
<dbReference type="Pfam" id="PF00300">
    <property type="entry name" value="His_Phos_1"/>
    <property type="match status" value="1"/>
</dbReference>
<gene>
    <name evidence="2" type="ORF">IF129_19100</name>
</gene>
<dbReference type="AlphaFoldDB" id="A0A927F3F3"/>
<dbReference type="Proteomes" id="UP000632289">
    <property type="component" value="Unassembled WGS sequence"/>
</dbReference>
<keyword evidence="1" id="KW-0378">Hydrolase</keyword>
<dbReference type="PANTHER" id="PTHR20935">
    <property type="entry name" value="PHOSPHOGLYCERATE MUTASE-RELATED"/>
    <property type="match status" value="1"/>
</dbReference>
<dbReference type="SMART" id="SM00855">
    <property type="entry name" value="PGAM"/>
    <property type="match status" value="1"/>
</dbReference>
<dbReference type="RefSeq" id="WP_191210956.1">
    <property type="nucleotide sequence ID" value="NZ_BAABKL010000033.1"/>
</dbReference>
<name>A0A927F3F3_9ACTN</name>
<dbReference type="CDD" id="cd07067">
    <property type="entry name" value="HP_PGM_like"/>
    <property type="match status" value="1"/>
</dbReference>
<proteinExistence type="predicted"/>
<evidence type="ECO:0000313" key="2">
    <source>
        <dbReference type="EMBL" id="MBD3933652.1"/>
    </source>
</evidence>
<dbReference type="PANTHER" id="PTHR20935:SF0">
    <property type="entry name" value="SERINE_THREONINE-PROTEIN PHOSPHATASE PGAM5, MITOCHONDRIAL"/>
    <property type="match status" value="1"/>
</dbReference>
<dbReference type="GO" id="GO:0016787">
    <property type="term" value="F:hydrolase activity"/>
    <property type="evidence" value="ECO:0007669"/>
    <property type="project" value="UniProtKB-KW"/>
</dbReference>
<evidence type="ECO:0000256" key="1">
    <source>
        <dbReference type="ARBA" id="ARBA00022801"/>
    </source>
</evidence>
<dbReference type="SUPFAM" id="SSF53254">
    <property type="entry name" value="Phosphoglycerate mutase-like"/>
    <property type="match status" value="1"/>
</dbReference>
<dbReference type="InterPro" id="IPR029033">
    <property type="entry name" value="His_PPase_superfam"/>
</dbReference>
<accession>A0A927F3F3</accession>
<dbReference type="InterPro" id="IPR051021">
    <property type="entry name" value="Mito_Ser/Thr_phosphatase"/>
</dbReference>
<sequence>MSVLLLVRHGQASFGAADYDVLSEAGHEQARLLGASLAARGVVPGRLVRGALTRHAQTTAALLAGAGWTVPPEVETDAGWDEFDHLDVVDAHTPLADAAGRPASSPRAFQELFERATARWAGGEHDADYAEPFGAFTTRVHAALTRAAERAARGGTTLVVTSGGPVSLVVSRLLAGDASLWRVLNPVTVNTGVTKVVSGRRGLTCVTFNAHDHLDATPALLTYR</sequence>
<protein>
    <submittedName>
        <fullName evidence="2">Histidine phosphatase family protein</fullName>
    </submittedName>
</protein>
<dbReference type="InterPro" id="IPR013078">
    <property type="entry name" value="His_Pase_superF_clade-1"/>
</dbReference>
<comment type="caution">
    <text evidence="2">The sequence shown here is derived from an EMBL/GenBank/DDBJ whole genome shotgun (WGS) entry which is preliminary data.</text>
</comment>
<evidence type="ECO:0000313" key="3">
    <source>
        <dbReference type="Proteomes" id="UP000632289"/>
    </source>
</evidence>
<keyword evidence="3" id="KW-1185">Reference proteome</keyword>